<proteinExistence type="predicted"/>
<dbReference type="Proteomes" id="UP000198994">
    <property type="component" value="Unassembled WGS sequence"/>
</dbReference>
<organism evidence="2 3">
    <name type="scientific">Salipiger thiooxidans</name>
    <dbReference type="NCBI Taxonomy" id="282683"/>
    <lineage>
        <taxon>Bacteria</taxon>
        <taxon>Pseudomonadati</taxon>
        <taxon>Pseudomonadota</taxon>
        <taxon>Alphaproteobacteria</taxon>
        <taxon>Rhodobacterales</taxon>
        <taxon>Roseobacteraceae</taxon>
        <taxon>Salipiger</taxon>
    </lineage>
</organism>
<dbReference type="EMBL" id="FNAV01000018">
    <property type="protein sequence ID" value="SDF36041.1"/>
    <property type="molecule type" value="Genomic_DNA"/>
</dbReference>
<dbReference type="RefSeq" id="WP_008884646.1">
    <property type="nucleotide sequence ID" value="NZ_FNAV01000018.1"/>
</dbReference>
<keyword evidence="1" id="KW-0732">Signal</keyword>
<feature type="chain" id="PRO_5011580231" evidence="1">
    <location>
        <begin position="19"/>
        <end position="40"/>
    </location>
</feature>
<reference evidence="3" key="1">
    <citation type="submission" date="2016-10" db="EMBL/GenBank/DDBJ databases">
        <authorList>
            <person name="Varghese N."/>
            <person name="Submissions S."/>
        </authorList>
    </citation>
    <scope>NUCLEOTIDE SEQUENCE [LARGE SCALE GENOMIC DNA]</scope>
    <source>
        <strain evidence="3">DSM 10146</strain>
    </source>
</reference>
<keyword evidence="3" id="KW-1185">Reference proteome</keyword>
<evidence type="ECO:0000313" key="2">
    <source>
        <dbReference type="EMBL" id="SDF36041.1"/>
    </source>
</evidence>
<protein>
    <submittedName>
        <fullName evidence="2">Uncharacterized protein</fullName>
    </submittedName>
</protein>
<evidence type="ECO:0000256" key="1">
    <source>
        <dbReference type="SAM" id="SignalP"/>
    </source>
</evidence>
<dbReference type="AlphaFoldDB" id="A0A1G7KG51"/>
<sequence>MTRLAVPMTCLASPTALAAAGAGEAWDVKGTPYAGPCTAG</sequence>
<accession>A0A1G7KG51</accession>
<feature type="signal peptide" evidence="1">
    <location>
        <begin position="1"/>
        <end position="18"/>
    </location>
</feature>
<evidence type="ECO:0000313" key="3">
    <source>
        <dbReference type="Proteomes" id="UP000198994"/>
    </source>
</evidence>
<name>A0A1G7KG51_9RHOB</name>
<gene>
    <name evidence="2" type="ORF">SAMN04488105_11854</name>
</gene>
<dbReference type="STRING" id="282683.SAMN04488105_11854"/>